<evidence type="ECO:0000256" key="4">
    <source>
        <dbReference type="PROSITE-ProRule" id="PRU00433"/>
    </source>
</evidence>
<dbReference type="InterPro" id="IPR009056">
    <property type="entry name" value="Cyt_c-like_dom"/>
</dbReference>
<evidence type="ECO:0000256" key="1">
    <source>
        <dbReference type="ARBA" id="ARBA00022617"/>
    </source>
</evidence>
<evidence type="ECO:0000313" key="7">
    <source>
        <dbReference type="EMBL" id="THD69143.1"/>
    </source>
</evidence>
<evidence type="ECO:0000256" key="2">
    <source>
        <dbReference type="ARBA" id="ARBA00022723"/>
    </source>
</evidence>
<keyword evidence="1 4" id="KW-0349">Heme</keyword>
<evidence type="ECO:0000256" key="3">
    <source>
        <dbReference type="ARBA" id="ARBA00023004"/>
    </source>
</evidence>
<dbReference type="SUPFAM" id="SSF46626">
    <property type="entry name" value="Cytochrome c"/>
    <property type="match status" value="1"/>
</dbReference>
<dbReference type="RefSeq" id="WP_136334633.1">
    <property type="nucleotide sequence ID" value="NZ_QXMP01000001.1"/>
</dbReference>
<dbReference type="GO" id="GO:0046872">
    <property type="term" value="F:metal ion binding"/>
    <property type="evidence" value="ECO:0007669"/>
    <property type="project" value="UniProtKB-KW"/>
</dbReference>
<evidence type="ECO:0000313" key="8">
    <source>
        <dbReference type="Proteomes" id="UP000305939"/>
    </source>
</evidence>
<accession>A0A4S3M285</accession>
<feature type="region of interest" description="Disordered" evidence="5">
    <location>
        <begin position="33"/>
        <end position="58"/>
    </location>
</feature>
<dbReference type="PROSITE" id="PS51007">
    <property type="entry name" value="CYTC"/>
    <property type="match status" value="1"/>
</dbReference>
<reference evidence="7 8" key="1">
    <citation type="submission" date="2019-04" db="EMBL/GenBank/DDBJ databases">
        <title>Draft genome sequence of Robertkochia marina CC-AMO-30D.</title>
        <authorList>
            <person name="Hameed A."/>
            <person name="Lin S.-Y."/>
            <person name="Shahina M."/>
            <person name="Lai W.-A."/>
            <person name="Young C.-C."/>
        </authorList>
    </citation>
    <scope>NUCLEOTIDE SEQUENCE [LARGE SCALE GENOMIC DNA]</scope>
    <source>
        <strain evidence="7 8">CC-AMO-30D</strain>
    </source>
</reference>
<dbReference type="Gene3D" id="1.10.760.10">
    <property type="entry name" value="Cytochrome c-like domain"/>
    <property type="match status" value="1"/>
</dbReference>
<gene>
    <name evidence="7" type="ORF">E7Z59_02085</name>
</gene>
<dbReference type="PROSITE" id="PS51257">
    <property type="entry name" value="PROKAR_LIPOPROTEIN"/>
    <property type="match status" value="1"/>
</dbReference>
<dbReference type="Proteomes" id="UP000305939">
    <property type="component" value="Unassembled WGS sequence"/>
</dbReference>
<proteinExistence type="predicted"/>
<dbReference type="Pfam" id="PF00034">
    <property type="entry name" value="Cytochrom_C"/>
    <property type="match status" value="1"/>
</dbReference>
<organism evidence="7 8">
    <name type="scientific">Robertkochia marina</name>
    <dbReference type="NCBI Taxonomy" id="1227945"/>
    <lineage>
        <taxon>Bacteria</taxon>
        <taxon>Pseudomonadati</taxon>
        <taxon>Bacteroidota</taxon>
        <taxon>Flavobacteriia</taxon>
        <taxon>Flavobacteriales</taxon>
        <taxon>Flavobacteriaceae</taxon>
        <taxon>Robertkochia</taxon>
    </lineage>
</organism>
<dbReference type="InterPro" id="IPR036909">
    <property type="entry name" value="Cyt_c-like_dom_sf"/>
</dbReference>
<dbReference type="EMBL" id="SSMC01000001">
    <property type="protein sequence ID" value="THD69143.1"/>
    <property type="molecule type" value="Genomic_DNA"/>
</dbReference>
<dbReference type="OrthoDB" id="955119at2"/>
<sequence length="171" mass="19339">MKKISHIILLLFGLLLMACGGKEEKKKEGFEYATPQTEKKEVLKEQATQSDEVPASQRITLDEKGVGPIENITLDPAIDQAMVDRGAALFKTNCTACHKVERRFIGPSPKGIMKRRSPEWIMNMILDPQLMVEQDRCAKDLLVEFNGAAMANQNITEEQARDILEYFRTLE</sequence>
<dbReference type="GO" id="GO:0009055">
    <property type="term" value="F:electron transfer activity"/>
    <property type="evidence" value="ECO:0007669"/>
    <property type="project" value="InterPro"/>
</dbReference>
<evidence type="ECO:0000259" key="6">
    <source>
        <dbReference type="PROSITE" id="PS51007"/>
    </source>
</evidence>
<keyword evidence="2 4" id="KW-0479">Metal-binding</keyword>
<dbReference type="AlphaFoldDB" id="A0A4S3M285"/>
<keyword evidence="3 4" id="KW-0408">Iron</keyword>
<feature type="domain" description="Cytochrome c" evidence="6">
    <location>
        <begin position="81"/>
        <end position="171"/>
    </location>
</feature>
<protein>
    <submittedName>
        <fullName evidence="7">Cytochrome c</fullName>
    </submittedName>
</protein>
<dbReference type="GO" id="GO:0020037">
    <property type="term" value="F:heme binding"/>
    <property type="evidence" value="ECO:0007669"/>
    <property type="project" value="InterPro"/>
</dbReference>
<keyword evidence="8" id="KW-1185">Reference proteome</keyword>
<name>A0A4S3M285_9FLAO</name>
<comment type="caution">
    <text evidence="7">The sequence shown here is derived from an EMBL/GenBank/DDBJ whole genome shotgun (WGS) entry which is preliminary data.</text>
</comment>
<evidence type="ECO:0000256" key="5">
    <source>
        <dbReference type="SAM" id="MobiDB-lite"/>
    </source>
</evidence>